<dbReference type="PANTHER" id="PTHR43658">
    <property type="entry name" value="SHORT-CHAIN DEHYDROGENASE/REDUCTASE"/>
    <property type="match status" value="1"/>
</dbReference>
<comment type="caution">
    <text evidence="2">The sequence shown here is derived from an EMBL/GenBank/DDBJ whole genome shotgun (WGS) entry which is preliminary data.</text>
</comment>
<keyword evidence="1" id="KW-0560">Oxidoreductase</keyword>
<dbReference type="InterPro" id="IPR002347">
    <property type="entry name" value="SDR_fam"/>
</dbReference>
<dbReference type="OrthoDB" id="1888931at2759"/>
<dbReference type="Proteomes" id="UP000198287">
    <property type="component" value="Unassembled WGS sequence"/>
</dbReference>
<name>A0A226DYD9_FOLCA</name>
<dbReference type="GO" id="GO:0008670">
    <property type="term" value="F:2,4-dienoyl-CoA reductase (NADPH) activity"/>
    <property type="evidence" value="ECO:0007669"/>
    <property type="project" value="TreeGrafter"/>
</dbReference>
<keyword evidence="3" id="KW-1185">Reference proteome</keyword>
<evidence type="ECO:0000256" key="1">
    <source>
        <dbReference type="ARBA" id="ARBA00023002"/>
    </source>
</evidence>
<sequence length="331" mass="35315">MNSSSIPTRPQSRFFPVMKTPMLPKGAFAGKVALITGGGTGLGKGMALMLSSLGASVAILGRRLNVLETTAKDLSASTGNQVLPFPCDIRDPEAVKGVIDKIEEKFGLPNVIVNNAAGNFVSPSERLSPNAWKTIIDIVLNGSANITLETGKRLIKAKKGASYLSITTTYTFKGSGFVVPSAAAKAGVENMCRSLASEWGRYGIRLNCLAPGPVPTEGAWSRLDPTNSFAEHALDTLPTGRVGEVEEIANLASYMLSDYASWMTGEASTKEEFYKSSDEIATSRAGVTIVLDGGSLPFAAGEFNQFINIPNEQWDVMEKAIRESNAKQKKK</sequence>
<dbReference type="PRINTS" id="PR00081">
    <property type="entry name" value="GDHRDH"/>
</dbReference>
<organism evidence="2 3">
    <name type="scientific">Folsomia candida</name>
    <name type="common">Springtail</name>
    <dbReference type="NCBI Taxonomy" id="158441"/>
    <lineage>
        <taxon>Eukaryota</taxon>
        <taxon>Metazoa</taxon>
        <taxon>Ecdysozoa</taxon>
        <taxon>Arthropoda</taxon>
        <taxon>Hexapoda</taxon>
        <taxon>Collembola</taxon>
        <taxon>Entomobryomorpha</taxon>
        <taxon>Isotomoidea</taxon>
        <taxon>Isotomidae</taxon>
        <taxon>Proisotominae</taxon>
        <taxon>Folsomia</taxon>
    </lineage>
</organism>
<accession>A0A226DYD9</accession>
<evidence type="ECO:0000313" key="3">
    <source>
        <dbReference type="Proteomes" id="UP000198287"/>
    </source>
</evidence>
<dbReference type="EMBL" id="LNIX01000009">
    <property type="protein sequence ID" value="OXA50313.1"/>
    <property type="molecule type" value="Genomic_DNA"/>
</dbReference>
<dbReference type="GO" id="GO:0006635">
    <property type="term" value="P:fatty acid beta-oxidation"/>
    <property type="evidence" value="ECO:0007669"/>
    <property type="project" value="TreeGrafter"/>
</dbReference>
<reference evidence="2 3" key="1">
    <citation type="submission" date="2015-12" db="EMBL/GenBank/DDBJ databases">
        <title>The genome of Folsomia candida.</title>
        <authorList>
            <person name="Faddeeva A."/>
            <person name="Derks M.F."/>
            <person name="Anvar Y."/>
            <person name="Smit S."/>
            <person name="Van Straalen N."/>
            <person name="Roelofs D."/>
        </authorList>
    </citation>
    <scope>NUCLEOTIDE SEQUENCE [LARGE SCALE GENOMIC DNA]</scope>
    <source>
        <strain evidence="2 3">VU population</strain>
        <tissue evidence="2">Whole body</tissue>
    </source>
</reference>
<dbReference type="OMA" id="QLRDWSD"/>
<dbReference type="InterPro" id="IPR036291">
    <property type="entry name" value="NAD(P)-bd_dom_sf"/>
</dbReference>
<gene>
    <name evidence="2" type="ORF">Fcan01_15213</name>
</gene>
<dbReference type="Gene3D" id="3.40.50.720">
    <property type="entry name" value="NAD(P)-binding Rossmann-like Domain"/>
    <property type="match status" value="1"/>
</dbReference>
<evidence type="ECO:0000313" key="2">
    <source>
        <dbReference type="EMBL" id="OXA50313.1"/>
    </source>
</evidence>
<protein>
    <submittedName>
        <fullName evidence="2">2,4-dienoyl-CoA reductase, mitochondrial</fullName>
    </submittedName>
</protein>
<dbReference type="AlphaFoldDB" id="A0A226DYD9"/>
<dbReference type="Pfam" id="PF13561">
    <property type="entry name" value="adh_short_C2"/>
    <property type="match status" value="1"/>
</dbReference>
<dbReference type="STRING" id="158441.A0A226DYD9"/>
<dbReference type="GO" id="GO:0005739">
    <property type="term" value="C:mitochondrion"/>
    <property type="evidence" value="ECO:0007669"/>
    <property type="project" value="TreeGrafter"/>
</dbReference>
<dbReference type="CDD" id="cd05369">
    <property type="entry name" value="TER_DECR_SDR_a"/>
    <property type="match status" value="1"/>
</dbReference>
<dbReference type="SUPFAM" id="SSF51735">
    <property type="entry name" value="NAD(P)-binding Rossmann-fold domains"/>
    <property type="match status" value="1"/>
</dbReference>
<proteinExistence type="predicted"/>
<dbReference type="PANTHER" id="PTHR43658:SF8">
    <property type="entry name" value="17-BETA-HYDROXYSTEROID DEHYDROGENASE 14-RELATED"/>
    <property type="match status" value="1"/>
</dbReference>